<comment type="caution">
    <text evidence="11">The sequence shown here is derived from an EMBL/GenBank/DDBJ whole genome shotgun (WGS) entry which is preliminary data.</text>
</comment>
<organism evidence="11 12">
    <name type="scientific">Dillenia turbinata</name>
    <dbReference type="NCBI Taxonomy" id="194707"/>
    <lineage>
        <taxon>Eukaryota</taxon>
        <taxon>Viridiplantae</taxon>
        <taxon>Streptophyta</taxon>
        <taxon>Embryophyta</taxon>
        <taxon>Tracheophyta</taxon>
        <taxon>Spermatophyta</taxon>
        <taxon>Magnoliopsida</taxon>
        <taxon>eudicotyledons</taxon>
        <taxon>Gunneridae</taxon>
        <taxon>Pentapetalae</taxon>
        <taxon>Dilleniales</taxon>
        <taxon>Dilleniaceae</taxon>
        <taxon>Dillenia</taxon>
    </lineage>
</organism>
<keyword evidence="6 10" id="KW-1133">Transmembrane helix</keyword>
<evidence type="ECO:0000256" key="4">
    <source>
        <dbReference type="ARBA" id="ARBA00022692"/>
    </source>
</evidence>
<evidence type="ECO:0000256" key="5">
    <source>
        <dbReference type="ARBA" id="ARBA00022882"/>
    </source>
</evidence>
<feature type="transmembrane region" description="Helical" evidence="10">
    <location>
        <begin position="108"/>
        <end position="127"/>
    </location>
</feature>
<evidence type="ECO:0000256" key="7">
    <source>
        <dbReference type="ARBA" id="ARBA00023065"/>
    </source>
</evidence>
<evidence type="ECO:0000256" key="2">
    <source>
        <dbReference type="ARBA" id="ARBA00022448"/>
    </source>
</evidence>
<keyword evidence="9" id="KW-0407">Ion channel</keyword>
<keyword evidence="4 10" id="KW-0812">Transmembrane</keyword>
<dbReference type="Gene3D" id="1.20.120.350">
    <property type="entry name" value="Voltage-gated potassium channels. Chain C"/>
    <property type="match status" value="1"/>
</dbReference>
<evidence type="ECO:0000313" key="11">
    <source>
        <dbReference type="EMBL" id="KAK6914562.1"/>
    </source>
</evidence>
<evidence type="ECO:0000256" key="3">
    <source>
        <dbReference type="ARBA" id="ARBA00022475"/>
    </source>
</evidence>
<keyword evidence="5" id="KW-0851">Voltage-gated channel</keyword>
<keyword evidence="7" id="KW-0406">Ion transport</keyword>
<dbReference type="GO" id="GO:0030171">
    <property type="term" value="F:voltage-gated proton channel activity"/>
    <property type="evidence" value="ECO:0007669"/>
    <property type="project" value="InterPro"/>
</dbReference>
<dbReference type="GO" id="GO:0005886">
    <property type="term" value="C:plasma membrane"/>
    <property type="evidence" value="ECO:0007669"/>
    <property type="project" value="UniProtKB-SubCell"/>
</dbReference>
<comment type="subcellular location">
    <subcellularLocation>
        <location evidence="1">Cell membrane</location>
        <topology evidence="1">Multi-pass membrane protein</topology>
    </subcellularLocation>
</comment>
<dbReference type="PANTHER" id="PTHR46480">
    <property type="entry name" value="F20B24.22"/>
    <property type="match status" value="1"/>
</dbReference>
<accession>A0AAN8URW9</accession>
<evidence type="ECO:0000313" key="12">
    <source>
        <dbReference type="Proteomes" id="UP001370490"/>
    </source>
</evidence>
<dbReference type="Proteomes" id="UP001370490">
    <property type="component" value="Unassembled WGS sequence"/>
</dbReference>
<proteinExistence type="predicted"/>
<feature type="transmembrane region" description="Helical" evidence="10">
    <location>
        <begin position="139"/>
        <end position="159"/>
    </location>
</feature>
<sequence>MGSSQEVPQQPPTNSFSIEVAEISIQNLIKSWQRRQKWHHLFNSKGPINTNKAPWRTHLANIIESKFVRIASIVLLLLDLVFTVLELSSSIISCSCPKKDGKKDIKEIWYHWVGIAILGILSAKTLAQAVALGGAFFGSPAYVIDGAVLVGALILEAYLEKIGGGLIVVASLWRVVRLVESAFELSDEAIEAQIEGVVCQFELLREENARLMETIVEKDHIIEDLQKELAPYTCICN</sequence>
<keyword evidence="2" id="KW-0813">Transport</keyword>
<dbReference type="PANTHER" id="PTHR46480:SF1">
    <property type="entry name" value="VOLTAGE-GATED HYDROGEN CHANNEL 1"/>
    <property type="match status" value="1"/>
</dbReference>
<dbReference type="EMBL" id="JBAMMX010000026">
    <property type="protein sequence ID" value="KAK6914562.1"/>
    <property type="molecule type" value="Genomic_DNA"/>
</dbReference>
<reference evidence="11 12" key="1">
    <citation type="submission" date="2023-12" db="EMBL/GenBank/DDBJ databases">
        <title>A high-quality genome assembly for Dillenia turbinata (Dilleniales).</title>
        <authorList>
            <person name="Chanderbali A."/>
        </authorList>
    </citation>
    <scope>NUCLEOTIDE SEQUENCE [LARGE SCALE GENOMIC DNA]</scope>
    <source>
        <strain evidence="11">LSX21</strain>
        <tissue evidence="11">Leaf</tissue>
    </source>
</reference>
<evidence type="ECO:0000256" key="6">
    <source>
        <dbReference type="ARBA" id="ARBA00022989"/>
    </source>
</evidence>
<keyword evidence="3" id="KW-1003">Cell membrane</keyword>
<dbReference type="AlphaFoldDB" id="A0AAN8URW9"/>
<dbReference type="InterPro" id="IPR027359">
    <property type="entry name" value="Volt_channel_dom_sf"/>
</dbReference>
<dbReference type="InterPro" id="IPR031846">
    <property type="entry name" value="Hvcn1"/>
</dbReference>
<keyword evidence="12" id="KW-1185">Reference proteome</keyword>
<evidence type="ECO:0008006" key="13">
    <source>
        <dbReference type="Google" id="ProtNLM"/>
    </source>
</evidence>
<evidence type="ECO:0000256" key="9">
    <source>
        <dbReference type="ARBA" id="ARBA00023303"/>
    </source>
</evidence>
<gene>
    <name evidence="11" type="ORF">RJ641_021883</name>
</gene>
<dbReference type="GO" id="GO:0034702">
    <property type="term" value="C:monoatomic ion channel complex"/>
    <property type="evidence" value="ECO:0007669"/>
    <property type="project" value="UniProtKB-KW"/>
</dbReference>
<evidence type="ECO:0000256" key="10">
    <source>
        <dbReference type="SAM" id="Phobius"/>
    </source>
</evidence>
<keyword evidence="8 10" id="KW-0472">Membrane</keyword>
<evidence type="ECO:0000256" key="1">
    <source>
        <dbReference type="ARBA" id="ARBA00004651"/>
    </source>
</evidence>
<protein>
    <recommendedName>
        <fullName evidence="13">Voltage-gated hydrogen channel 1</fullName>
    </recommendedName>
</protein>
<evidence type="ECO:0000256" key="8">
    <source>
        <dbReference type="ARBA" id="ARBA00023136"/>
    </source>
</evidence>
<name>A0AAN8URW9_9MAGN</name>
<feature type="transmembrane region" description="Helical" evidence="10">
    <location>
        <begin position="67"/>
        <end position="87"/>
    </location>
</feature>